<gene>
    <name evidence="2" type="ORF">H2200_002136</name>
</gene>
<dbReference type="EMBL" id="JAPDRK010000003">
    <property type="protein sequence ID" value="KAJ9614000.1"/>
    <property type="molecule type" value="Genomic_DNA"/>
</dbReference>
<name>A0AA39CN84_9EURO</name>
<evidence type="ECO:0000313" key="2">
    <source>
        <dbReference type="EMBL" id="KAJ9614000.1"/>
    </source>
</evidence>
<evidence type="ECO:0000313" key="3">
    <source>
        <dbReference type="Proteomes" id="UP001172673"/>
    </source>
</evidence>
<accession>A0AA39CN84</accession>
<evidence type="ECO:0000256" key="1">
    <source>
        <dbReference type="SAM" id="MobiDB-lite"/>
    </source>
</evidence>
<feature type="region of interest" description="Disordered" evidence="1">
    <location>
        <begin position="182"/>
        <end position="223"/>
    </location>
</feature>
<proteinExistence type="predicted"/>
<feature type="region of interest" description="Disordered" evidence="1">
    <location>
        <begin position="1"/>
        <end position="47"/>
    </location>
</feature>
<dbReference type="Proteomes" id="UP001172673">
    <property type="component" value="Unassembled WGS sequence"/>
</dbReference>
<reference evidence="2" key="1">
    <citation type="submission" date="2022-10" db="EMBL/GenBank/DDBJ databases">
        <title>Culturing micro-colonial fungi from biological soil crusts in the Mojave desert and describing Neophaeococcomyces mojavensis, and introducing the new genera and species Taxawa tesnikishii.</title>
        <authorList>
            <person name="Kurbessoian T."/>
            <person name="Stajich J.E."/>
        </authorList>
    </citation>
    <scope>NUCLEOTIDE SEQUENCE</scope>
    <source>
        <strain evidence="2">TK_41</strain>
    </source>
</reference>
<sequence>MTSTKSLDEFPPEASDTEVEVVGPPDSSQIPDLSSAPNLNDIPDLSSVPGSELRRLTENIAASIEGHDGAIYHSIYRQLQIRPDKYYDFNNGVVRFTRNKHFAEIRKGTNAGIRMATGLLLRGFGFKVWRKGSDWLIDESELDEGEARFVYERKKEHVPDARFYPILSTLWRQMRNIMFEHKGTPVRKGRPPGAAPAALSDGEDSYMGDVDSSRAPSPHTRARATATKKIESLAAKLAKRLPTPKSRMSVDQTEEAIIDLIVRLAEVRENSDPKAFAELWEMHILRVDEVEDEDALDDALAAHIVGTTQPTTSASNEPFNTTGVPQAHSFPSSLPLPPTLPALMSIYISTASMLPPTNHTAAAPTTQSYHWPSAPVENHSFVNFFTGVNYRVDVAPSSILG</sequence>
<dbReference type="AlphaFoldDB" id="A0AA39CN84"/>
<comment type="caution">
    <text evidence="2">The sequence shown here is derived from an EMBL/GenBank/DDBJ whole genome shotgun (WGS) entry which is preliminary data.</text>
</comment>
<feature type="compositionally biased region" description="Polar residues" evidence="1">
    <location>
        <begin position="26"/>
        <end position="38"/>
    </location>
</feature>
<keyword evidence="3" id="KW-1185">Reference proteome</keyword>
<protein>
    <submittedName>
        <fullName evidence="2">Uncharacterized protein</fullName>
    </submittedName>
</protein>
<organism evidence="2 3">
    <name type="scientific">Cladophialophora chaetospira</name>
    <dbReference type="NCBI Taxonomy" id="386627"/>
    <lineage>
        <taxon>Eukaryota</taxon>
        <taxon>Fungi</taxon>
        <taxon>Dikarya</taxon>
        <taxon>Ascomycota</taxon>
        <taxon>Pezizomycotina</taxon>
        <taxon>Eurotiomycetes</taxon>
        <taxon>Chaetothyriomycetidae</taxon>
        <taxon>Chaetothyriales</taxon>
        <taxon>Herpotrichiellaceae</taxon>
        <taxon>Cladophialophora</taxon>
    </lineage>
</organism>